<feature type="transmembrane region" description="Helical" evidence="2">
    <location>
        <begin position="69"/>
        <end position="90"/>
    </location>
</feature>
<feature type="compositionally biased region" description="Polar residues" evidence="1">
    <location>
        <begin position="207"/>
        <end position="227"/>
    </location>
</feature>
<keyword evidence="4" id="KW-1185">Reference proteome</keyword>
<evidence type="ECO:0000313" key="3">
    <source>
        <dbReference type="EMBL" id="RNA19398.1"/>
    </source>
</evidence>
<evidence type="ECO:0000313" key="4">
    <source>
        <dbReference type="Proteomes" id="UP000276133"/>
    </source>
</evidence>
<proteinExistence type="predicted"/>
<dbReference type="EMBL" id="REGN01004055">
    <property type="protein sequence ID" value="RNA19398.1"/>
    <property type="molecule type" value="Genomic_DNA"/>
</dbReference>
<organism evidence="3 4">
    <name type="scientific">Brachionus plicatilis</name>
    <name type="common">Marine rotifer</name>
    <name type="synonym">Brachionus muelleri</name>
    <dbReference type="NCBI Taxonomy" id="10195"/>
    <lineage>
        <taxon>Eukaryota</taxon>
        <taxon>Metazoa</taxon>
        <taxon>Spiralia</taxon>
        <taxon>Gnathifera</taxon>
        <taxon>Rotifera</taxon>
        <taxon>Eurotatoria</taxon>
        <taxon>Monogononta</taxon>
        <taxon>Pseudotrocha</taxon>
        <taxon>Ploima</taxon>
        <taxon>Brachionidae</taxon>
        <taxon>Brachionus</taxon>
    </lineage>
</organism>
<feature type="transmembrane region" description="Helical" evidence="2">
    <location>
        <begin position="102"/>
        <end position="121"/>
    </location>
</feature>
<accession>A0A3M7R831</accession>
<keyword evidence="2" id="KW-0812">Transmembrane</keyword>
<evidence type="ECO:0000256" key="2">
    <source>
        <dbReference type="SAM" id="Phobius"/>
    </source>
</evidence>
<feature type="region of interest" description="Disordered" evidence="1">
    <location>
        <begin position="189"/>
        <end position="244"/>
    </location>
</feature>
<keyword evidence="2" id="KW-0472">Membrane</keyword>
<sequence length="244" mass="27489">MTQNESFSSYSSEDSDSSTEATTTEIYEIVPRENLQATLPCTFNQAQADLVENQNAQRKKRGKNKDYEIPAKFVIFGETGLASILIILTSRQFSTLISMRQIGKIVVVVVRIGLNIIFANINSDRSKNTAECLDKQPGEQISDSSDEDTYEDYFEIPVNQQVNQRVNRTSEIFEMEFLESLENINSKSPDIIETKRGRGRPKKCDAGSNSNKVASQKSTAKRTSSNKNADENVQVIKSKRRRIN</sequence>
<keyword evidence="2" id="KW-1133">Transmembrane helix</keyword>
<name>A0A3M7R831_BRAPC</name>
<reference evidence="3 4" key="1">
    <citation type="journal article" date="2018" name="Sci. Rep.">
        <title>Genomic signatures of local adaptation to the degree of environmental predictability in rotifers.</title>
        <authorList>
            <person name="Franch-Gras L."/>
            <person name="Hahn C."/>
            <person name="Garcia-Roger E.M."/>
            <person name="Carmona M.J."/>
            <person name="Serra M."/>
            <person name="Gomez A."/>
        </authorList>
    </citation>
    <scope>NUCLEOTIDE SEQUENCE [LARGE SCALE GENOMIC DNA]</scope>
    <source>
        <strain evidence="3">HYR1</strain>
    </source>
</reference>
<dbReference type="Proteomes" id="UP000276133">
    <property type="component" value="Unassembled WGS sequence"/>
</dbReference>
<evidence type="ECO:0000256" key="1">
    <source>
        <dbReference type="SAM" id="MobiDB-lite"/>
    </source>
</evidence>
<feature type="region of interest" description="Disordered" evidence="1">
    <location>
        <begin position="1"/>
        <end position="24"/>
    </location>
</feature>
<dbReference type="AlphaFoldDB" id="A0A3M7R831"/>
<comment type="caution">
    <text evidence="3">The sequence shown here is derived from an EMBL/GenBank/DDBJ whole genome shotgun (WGS) entry which is preliminary data.</text>
</comment>
<protein>
    <submittedName>
        <fullName evidence="3">Uncharacterized protein</fullName>
    </submittedName>
</protein>
<gene>
    <name evidence="3" type="ORF">BpHYR1_002157</name>
</gene>